<dbReference type="EMBL" id="FMPG01000001">
    <property type="protein sequence ID" value="SCS43658.1"/>
    <property type="molecule type" value="Genomic_DNA"/>
</dbReference>
<keyword evidence="2" id="KW-0964">Secreted</keyword>
<dbReference type="EMBL" id="FMPI01000001">
    <property type="protein sequence ID" value="SCS22416.1"/>
    <property type="molecule type" value="Genomic_DNA"/>
</dbReference>
<dbReference type="Proteomes" id="UP000095768">
    <property type="component" value="Unassembled WGS sequence"/>
</dbReference>
<name>A0A1D4I2T8_9STAP</name>
<gene>
    <name evidence="7" type="primary">isaB</name>
    <name evidence="7" type="ORF">SAMEA2297795_00528</name>
    <name evidence="6" type="ORF">SAMEA2297796_00097</name>
</gene>
<keyword evidence="3" id="KW-0732">Signal</keyword>
<accession>A0A1D4I2T8</accession>
<reference evidence="7 9" key="2">
    <citation type="submission" date="2016-09" db="EMBL/GenBank/DDBJ databases">
        <authorList>
            <consortium name="Pathogen Informatics"/>
        </authorList>
    </citation>
    <scope>NUCLEOTIDE SEQUENCE [LARGE SCALE GENOMIC DNA]</scope>
    <source>
        <strain evidence="7 9">82B</strain>
    </source>
</reference>
<dbReference type="OrthoDB" id="2414010at2"/>
<dbReference type="NCBIfam" id="NF047686">
    <property type="entry name" value="IsaB_fam"/>
    <property type="match status" value="1"/>
</dbReference>
<evidence type="ECO:0000256" key="3">
    <source>
        <dbReference type="ARBA" id="ARBA00022729"/>
    </source>
</evidence>
<evidence type="ECO:0000313" key="7">
    <source>
        <dbReference type="EMBL" id="SCS43658.1"/>
    </source>
</evidence>
<proteinExistence type="inferred from homology"/>
<evidence type="ECO:0000313" key="9">
    <source>
        <dbReference type="Proteomes" id="UP000095768"/>
    </source>
</evidence>
<evidence type="ECO:0000256" key="2">
    <source>
        <dbReference type="ARBA" id="ARBA00022525"/>
    </source>
</evidence>
<dbReference type="InterPro" id="IPR058086">
    <property type="entry name" value="IsaB"/>
</dbReference>
<evidence type="ECO:0000256" key="1">
    <source>
        <dbReference type="ARBA" id="ARBA00004613"/>
    </source>
</evidence>
<comment type="similarity">
    <text evidence="4">Belongs to the IsaB family.</text>
</comment>
<dbReference type="AlphaFoldDB" id="A0A1D4I2T8"/>
<sequence>MNKIAKTFVAGSIVLGTALGVSVSNVDVSQNEAQAATTPYYHYDGYAGNNPSFLLNGQFKNGVKYNNVTFNGVKISSKTTENTVPTFKKYDQTFTSYSKKHKTASNVSIPITGNLTYSQVKKAYGSELAKIKEPEKKPKGTGVYAYKPNQVGPVVYFEMTNSKVTEVNIGYGGYGG</sequence>
<reference evidence="6 8" key="1">
    <citation type="submission" date="2016-09" db="EMBL/GenBank/DDBJ databases">
        <authorList>
            <consortium name="Pathogen Informatics"/>
            <person name="Sun Q."/>
            <person name="Inoue M."/>
        </authorList>
    </citation>
    <scope>NUCLEOTIDE SEQUENCE [LARGE SCALE GENOMIC DNA]</scope>
    <source>
        <strain evidence="6 8">82C</strain>
    </source>
</reference>
<evidence type="ECO:0000256" key="5">
    <source>
        <dbReference type="ARBA" id="ARBA00093792"/>
    </source>
</evidence>
<comment type="subcellular location">
    <subcellularLocation>
        <location evidence="1">Secreted</location>
    </subcellularLocation>
</comment>
<evidence type="ECO:0000256" key="4">
    <source>
        <dbReference type="ARBA" id="ARBA00093777"/>
    </source>
</evidence>
<keyword evidence="8" id="KW-1185">Reference proteome</keyword>
<evidence type="ECO:0000313" key="6">
    <source>
        <dbReference type="EMBL" id="SCS22416.1"/>
    </source>
</evidence>
<dbReference type="RefSeq" id="WP_069994248.1">
    <property type="nucleotide sequence ID" value="NZ_FMPG01000001.1"/>
</dbReference>
<organism evidence="7 9">
    <name type="scientific">Staphylococcus caeli</name>
    <dbReference type="NCBI Taxonomy" id="2201815"/>
    <lineage>
        <taxon>Bacteria</taxon>
        <taxon>Bacillati</taxon>
        <taxon>Bacillota</taxon>
        <taxon>Bacilli</taxon>
        <taxon>Bacillales</taxon>
        <taxon>Staphylococcaceae</taxon>
        <taxon>Staphylococcus</taxon>
    </lineage>
</organism>
<protein>
    <recommendedName>
        <fullName evidence="5">Immunodominant staphylococcal antigen B</fullName>
    </recommendedName>
</protein>
<dbReference type="Proteomes" id="UP000095412">
    <property type="component" value="Unassembled WGS sequence"/>
</dbReference>
<evidence type="ECO:0000313" key="8">
    <source>
        <dbReference type="Proteomes" id="UP000095412"/>
    </source>
</evidence>